<dbReference type="SMART" id="SM00421">
    <property type="entry name" value="HTH_LUXR"/>
    <property type="match status" value="1"/>
</dbReference>
<gene>
    <name evidence="2" type="ORF">DI603_14410</name>
</gene>
<protein>
    <submittedName>
        <fullName evidence="2">LuxR family transcriptional regulator</fullName>
    </submittedName>
</protein>
<sequence>MTRCSSLATGRRAPWGRNDAPTLLSLIEGAKGILHIHLQQHLRHHSVRLSLDMMLCQQRPGQRRGEMWMTDGMPPVPGQVPGLPSRERRAASSLSSQWLSLILEELDHGLVLLNGAGRVLHCNHAARLCLESNHPLELVGPHLRARLLTDAVPFAEALEGAEAGGRRCLLRLGDDRSECGRANVVVVPLNRGVSQAAVLLILERRQLCGDLAAQWFALRHQLTPAETEVLKALSNGIKPADVAARQGVAISTVRSQIQSIRAKSGADSIGELMRQLAMLPPLVPTLRSGQSSLPTAPLN</sequence>
<dbReference type="InterPro" id="IPR036388">
    <property type="entry name" value="WH-like_DNA-bd_sf"/>
</dbReference>
<feature type="domain" description="HTH luxR-type" evidence="1">
    <location>
        <begin position="219"/>
        <end position="276"/>
    </location>
</feature>
<dbReference type="EMBL" id="QFOD01000013">
    <property type="protein sequence ID" value="PZP30712.1"/>
    <property type="molecule type" value="Genomic_DNA"/>
</dbReference>
<comment type="caution">
    <text evidence="2">The sequence shown here is derived from an EMBL/GenBank/DDBJ whole genome shotgun (WGS) entry which is preliminary data.</text>
</comment>
<name>A0A2W5FI96_9BURK</name>
<dbReference type="InterPro" id="IPR000792">
    <property type="entry name" value="Tscrpt_reg_LuxR_C"/>
</dbReference>
<dbReference type="SUPFAM" id="SSF46894">
    <property type="entry name" value="C-terminal effector domain of the bipartite response regulators"/>
    <property type="match status" value="1"/>
</dbReference>
<dbReference type="AlphaFoldDB" id="A0A2W5FI96"/>
<evidence type="ECO:0000313" key="2">
    <source>
        <dbReference type="EMBL" id="PZP30712.1"/>
    </source>
</evidence>
<proteinExistence type="predicted"/>
<evidence type="ECO:0000259" key="1">
    <source>
        <dbReference type="SMART" id="SM00421"/>
    </source>
</evidence>
<dbReference type="GO" id="GO:0006355">
    <property type="term" value="P:regulation of DNA-templated transcription"/>
    <property type="evidence" value="ECO:0007669"/>
    <property type="project" value="InterPro"/>
</dbReference>
<accession>A0A2W5FI96</accession>
<organism evidence="2 3">
    <name type="scientific">Roseateles depolymerans</name>
    <dbReference type="NCBI Taxonomy" id="76731"/>
    <lineage>
        <taxon>Bacteria</taxon>
        <taxon>Pseudomonadati</taxon>
        <taxon>Pseudomonadota</taxon>
        <taxon>Betaproteobacteria</taxon>
        <taxon>Burkholderiales</taxon>
        <taxon>Sphaerotilaceae</taxon>
        <taxon>Roseateles</taxon>
    </lineage>
</organism>
<dbReference type="Proteomes" id="UP000249633">
    <property type="component" value="Unassembled WGS sequence"/>
</dbReference>
<dbReference type="GO" id="GO:0003677">
    <property type="term" value="F:DNA binding"/>
    <property type="evidence" value="ECO:0007669"/>
    <property type="project" value="InterPro"/>
</dbReference>
<dbReference type="Gene3D" id="1.10.10.10">
    <property type="entry name" value="Winged helix-like DNA-binding domain superfamily/Winged helix DNA-binding domain"/>
    <property type="match status" value="1"/>
</dbReference>
<evidence type="ECO:0000313" key="3">
    <source>
        <dbReference type="Proteomes" id="UP000249633"/>
    </source>
</evidence>
<dbReference type="InterPro" id="IPR016032">
    <property type="entry name" value="Sig_transdc_resp-reg_C-effctor"/>
</dbReference>
<reference evidence="2 3" key="1">
    <citation type="submission" date="2017-08" db="EMBL/GenBank/DDBJ databases">
        <title>Infants hospitalized years apart are colonized by the same room-sourced microbial strains.</title>
        <authorList>
            <person name="Brooks B."/>
            <person name="Olm M.R."/>
            <person name="Firek B.A."/>
            <person name="Baker R."/>
            <person name="Thomas B.C."/>
            <person name="Morowitz M.J."/>
            <person name="Banfield J.F."/>
        </authorList>
    </citation>
    <scope>NUCLEOTIDE SEQUENCE [LARGE SCALE GENOMIC DNA]</scope>
    <source>
        <strain evidence="2">S2_012_000_R2_81</strain>
    </source>
</reference>